<name>A0ABU4NJ21_9ACTN</name>
<sequence length="98" mass="10129">MGGETPGEVRLLPWVGGEGKACYLVTDGGGGPVSRVADAAEAIQLGMGRELLAHAGEMLAEAAPGGELQFLAERLSEALSDALRVAESRGQRLTRRLG</sequence>
<gene>
    <name evidence="1" type="ORF">PV662_21390</name>
</gene>
<evidence type="ECO:0008006" key="3">
    <source>
        <dbReference type="Google" id="ProtNLM"/>
    </source>
</evidence>
<evidence type="ECO:0000313" key="2">
    <source>
        <dbReference type="Proteomes" id="UP001271274"/>
    </source>
</evidence>
<keyword evidence="2" id="KW-1185">Reference proteome</keyword>
<comment type="caution">
    <text evidence="1">The sequence shown here is derived from an EMBL/GenBank/DDBJ whole genome shotgun (WGS) entry which is preliminary data.</text>
</comment>
<organism evidence="1 2">
    <name type="scientific">Streptomyces europaeiscabiei</name>
    <dbReference type="NCBI Taxonomy" id="146819"/>
    <lineage>
        <taxon>Bacteria</taxon>
        <taxon>Bacillati</taxon>
        <taxon>Actinomycetota</taxon>
        <taxon>Actinomycetes</taxon>
        <taxon>Kitasatosporales</taxon>
        <taxon>Streptomycetaceae</taxon>
        <taxon>Streptomyces</taxon>
    </lineage>
</organism>
<protein>
    <recommendedName>
        <fullName evidence="3">PPM-type phosphatase domain-containing protein</fullName>
    </recommendedName>
</protein>
<reference evidence="1 2" key="1">
    <citation type="journal article" date="2023" name="Microb. Genom.">
        <title>Mesoterricola silvestris gen. nov., sp. nov., Mesoterricola sediminis sp. nov., Geothrix oryzae sp. nov., Geothrix edaphica sp. nov., Geothrix rubra sp. nov., and Geothrix limicola sp. nov., six novel members of Acidobacteriota isolated from soils.</title>
        <authorList>
            <person name="Weisberg A.J."/>
            <person name="Pearce E."/>
            <person name="Kramer C.G."/>
            <person name="Chang J.H."/>
            <person name="Clarke C.R."/>
        </authorList>
    </citation>
    <scope>NUCLEOTIDE SEQUENCE [LARGE SCALE GENOMIC DNA]</scope>
    <source>
        <strain evidence="1 2">ID09-01A</strain>
    </source>
</reference>
<evidence type="ECO:0000313" key="1">
    <source>
        <dbReference type="EMBL" id="MDX3702284.1"/>
    </source>
</evidence>
<dbReference type="Proteomes" id="UP001271274">
    <property type="component" value="Unassembled WGS sequence"/>
</dbReference>
<accession>A0ABU4NJ21</accession>
<dbReference type="EMBL" id="JARAYU010000007">
    <property type="protein sequence ID" value="MDX3702284.1"/>
    <property type="molecule type" value="Genomic_DNA"/>
</dbReference>
<proteinExistence type="predicted"/>
<dbReference type="RefSeq" id="WP_060893148.1">
    <property type="nucleotide sequence ID" value="NZ_JARAYT010000008.1"/>
</dbReference>